<organism evidence="1 2">
    <name type="scientific">Brachionus plicatilis</name>
    <name type="common">Marine rotifer</name>
    <name type="synonym">Brachionus muelleri</name>
    <dbReference type="NCBI Taxonomy" id="10195"/>
    <lineage>
        <taxon>Eukaryota</taxon>
        <taxon>Metazoa</taxon>
        <taxon>Spiralia</taxon>
        <taxon>Gnathifera</taxon>
        <taxon>Rotifera</taxon>
        <taxon>Eurotatoria</taxon>
        <taxon>Monogononta</taxon>
        <taxon>Pseudotrocha</taxon>
        <taxon>Ploima</taxon>
        <taxon>Brachionidae</taxon>
        <taxon>Brachionus</taxon>
    </lineage>
</organism>
<dbReference type="SUPFAM" id="SSF140996">
    <property type="entry name" value="Hermes dimerisation domain"/>
    <property type="match status" value="1"/>
</dbReference>
<dbReference type="Proteomes" id="UP000276133">
    <property type="component" value="Unassembled WGS sequence"/>
</dbReference>
<gene>
    <name evidence="1" type="ORF">BpHYR1_021262</name>
</gene>
<accession>A0A3M7SCN5</accession>
<dbReference type="OrthoDB" id="6776439at2759"/>
<comment type="caution">
    <text evidence="1">The sequence shown here is derived from an EMBL/GenBank/DDBJ whole genome shotgun (WGS) entry which is preliminary data.</text>
</comment>
<evidence type="ECO:0000313" key="1">
    <source>
        <dbReference type="EMBL" id="RNA33280.1"/>
    </source>
</evidence>
<dbReference type="AlphaFoldDB" id="A0A3M7SCN5"/>
<proteinExistence type="predicted"/>
<dbReference type="EMBL" id="REGN01001661">
    <property type="protein sequence ID" value="RNA33280.1"/>
    <property type="molecule type" value="Genomic_DNA"/>
</dbReference>
<evidence type="ECO:0000313" key="2">
    <source>
        <dbReference type="Proteomes" id="UP000276133"/>
    </source>
</evidence>
<sequence>MNRLSSKLISFIIANNLSFNIINSEEFQELLDTIKSHYYKLPCRQTLRYMMLPEMFLILPEVEKEEKKISKSKNLKKFSFKKNFFSSLKNVKMISNRTLKCCNFNHLNHHNRS</sequence>
<reference evidence="1 2" key="1">
    <citation type="journal article" date="2018" name="Sci. Rep.">
        <title>Genomic signatures of local adaptation to the degree of environmental predictability in rotifers.</title>
        <authorList>
            <person name="Franch-Gras L."/>
            <person name="Hahn C."/>
            <person name="Garcia-Roger E.M."/>
            <person name="Carmona M.J."/>
            <person name="Serra M."/>
            <person name="Gomez A."/>
        </authorList>
    </citation>
    <scope>NUCLEOTIDE SEQUENCE [LARGE SCALE GENOMIC DNA]</scope>
    <source>
        <strain evidence="1">HYR1</strain>
    </source>
</reference>
<name>A0A3M7SCN5_BRAPC</name>
<keyword evidence="2" id="KW-1185">Reference proteome</keyword>
<protein>
    <submittedName>
        <fullName evidence="1">Uncharacterized protein</fullName>
    </submittedName>
</protein>